<evidence type="ECO:0000313" key="3">
    <source>
        <dbReference type="EMBL" id="KAF7801631.1"/>
    </source>
</evidence>
<dbReference type="InterPro" id="IPR012337">
    <property type="entry name" value="RNaseH-like_sf"/>
</dbReference>
<dbReference type="GO" id="GO:0046983">
    <property type="term" value="F:protein dimerization activity"/>
    <property type="evidence" value="ECO:0007669"/>
    <property type="project" value="InterPro"/>
</dbReference>
<dbReference type="InterPro" id="IPR007021">
    <property type="entry name" value="DUF659"/>
</dbReference>
<protein>
    <submittedName>
        <fullName evidence="3">Zf-BED domain-containing protein/DUF659 domain-containing protein/Dimer_Tnp_hAT domain-containing protein</fullName>
    </submittedName>
</protein>
<dbReference type="AlphaFoldDB" id="A0A834SDX6"/>
<gene>
    <name evidence="3" type="ORF">G2W53_040742</name>
</gene>
<comment type="caution">
    <text evidence="3">The sequence shown here is derived from an EMBL/GenBank/DDBJ whole genome shotgun (WGS) entry which is preliminary data.</text>
</comment>
<organism evidence="3 4">
    <name type="scientific">Senna tora</name>
    <dbReference type="NCBI Taxonomy" id="362788"/>
    <lineage>
        <taxon>Eukaryota</taxon>
        <taxon>Viridiplantae</taxon>
        <taxon>Streptophyta</taxon>
        <taxon>Embryophyta</taxon>
        <taxon>Tracheophyta</taxon>
        <taxon>Spermatophyta</taxon>
        <taxon>Magnoliopsida</taxon>
        <taxon>eudicotyledons</taxon>
        <taxon>Gunneridae</taxon>
        <taxon>Pentapetalae</taxon>
        <taxon>rosids</taxon>
        <taxon>fabids</taxon>
        <taxon>Fabales</taxon>
        <taxon>Fabaceae</taxon>
        <taxon>Caesalpinioideae</taxon>
        <taxon>Cassia clade</taxon>
        <taxon>Senna</taxon>
    </lineage>
</organism>
<reference evidence="3" key="1">
    <citation type="submission" date="2020-09" db="EMBL/GenBank/DDBJ databases">
        <title>Genome-Enabled Discovery of Anthraquinone Biosynthesis in Senna tora.</title>
        <authorList>
            <person name="Kang S.-H."/>
            <person name="Pandey R.P."/>
            <person name="Lee C.-M."/>
            <person name="Sim J.-S."/>
            <person name="Jeong J.-T."/>
            <person name="Choi B.-S."/>
            <person name="Jung M."/>
            <person name="Ginzburg D."/>
            <person name="Zhao K."/>
            <person name="Won S.Y."/>
            <person name="Oh T.-J."/>
            <person name="Yu Y."/>
            <person name="Kim N.-H."/>
            <person name="Lee O.R."/>
            <person name="Lee T.-H."/>
            <person name="Bashyal P."/>
            <person name="Kim T.-S."/>
            <person name="Lee W.-H."/>
            <person name="Kawkins C."/>
            <person name="Kim C.-K."/>
            <person name="Kim J.S."/>
            <person name="Ahn B.O."/>
            <person name="Rhee S.Y."/>
            <person name="Sohng J.K."/>
        </authorList>
    </citation>
    <scope>NUCLEOTIDE SEQUENCE</scope>
    <source>
        <tissue evidence="3">Leaf</tissue>
    </source>
</reference>
<accession>A0A834SDX6</accession>
<dbReference type="EMBL" id="JAAIUW010000013">
    <property type="protein sequence ID" value="KAF7801631.1"/>
    <property type="molecule type" value="Genomic_DNA"/>
</dbReference>
<dbReference type="PANTHER" id="PTHR32166:SF122">
    <property type="entry name" value="OS09G0499600 PROTEIN"/>
    <property type="match status" value="1"/>
</dbReference>
<name>A0A834SDX6_9FABA</name>
<dbReference type="Proteomes" id="UP000634136">
    <property type="component" value="Unassembled WGS sequence"/>
</dbReference>
<dbReference type="OrthoDB" id="1435746at2759"/>
<evidence type="ECO:0000259" key="1">
    <source>
        <dbReference type="Pfam" id="PF04937"/>
    </source>
</evidence>
<feature type="domain" description="HAT C-terminal dimerisation" evidence="2">
    <location>
        <begin position="155"/>
        <end position="216"/>
    </location>
</feature>
<dbReference type="Pfam" id="PF04937">
    <property type="entry name" value="DUF659"/>
    <property type="match status" value="1"/>
</dbReference>
<feature type="domain" description="DUF659" evidence="1">
    <location>
        <begin position="3"/>
        <end position="68"/>
    </location>
</feature>
<dbReference type="PANTHER" id="PTHR32166">
    <property type="entry name" value="OSJNBA0013A04.12 PROTEIN"/>
    <property type="match status" value="1"/>
</dbReference>
<proteinExistence type="predicted"/>
<keyword evidence="4" id="KW-1185">Reference proteome</keyword>
<sequence length="303" mass="35387">MTEKVFEMLDEIVEQAGEENVVQVITDNAANYKAAGQLLMQKRKRLCWIPCAAHCIDLRTMLITMLKHFTKAYPLIKVLRLVNVDDNPAMGFIYEEMDKVPNLKLTLELNIEYECMDKMLTMDEKHKVEFQLEMFKEAKGLFGIESVVYMRCRKEPAQWWDSYGDHCPELQKFTIRTLSLTCSSSGCECNWSAFEMVHTKRRNRLHQKKMNDLVFVMYNQKLKDKKVRELADLDNIPSDDEWIIEDVVTREDEEGEDVAFEVQNLDETRPHAIVDLEILVDLDELDDVHSDDSDDDEDAAMEE</sequence>
<dbReference type="InterPro" id="IPR008906">
    <property type="entry name" value="HATC_C_dom"/>
</dbReference>
<evidence type="ECO:0000313" key="4">
    <source>
        <dbReference type="Proteomes" id="UP000634136"/>
    </source>
</evidence>
<evidence type="ECO:0000259" key="2">
    <source>
        <dbReference type="Pfam" id="PF05699"/>
    </source>
</evidence>
<dbReference type="Pfam" id="PF05699">
    <property type="entry name" value="Dimer_Tnp_hAT"/>
    <property type="match status" value="1"/>
</dbReference>
<dbReference type="SUPFAM" id="SSF53098">
    <property type="entry name" value="Ribonuclease H-like"/>
    <property type="match status" value="1"/>
</dbReference>